<sequence length="141" mass="16488">MSPTLDYLQYQFRSDLQILVGRWLRQPTDEELHAGYYHLLDAAEACGARLWLVDGRRRAHANQQGTPWMMEEFLPQLPQRLGGAVFMAYLFMPTHLYELEHDATVPPLTYFDGRQYHVQRFTEEQNAMQWLRACAAAQGQQ</sequence>
<dbReference type="RefSeq" id="WP_198067414.1">
    <property type="nucleotide sequence ID" value="NZ_JAEDAD010000002.1"/>
</dbReference>
<dbReference type="Proteomes" id="UP000625631">
    <property type="component" value="Unassembled WGS sequence"/>
</dbReference>
<accession>A0ABS0Q9Q1</accession>
<keyword evidence="2" id="KW-1185">Reference proteome</keyword>
<proteinExistence type="predicted"/>
<gene>
    <name evidence="1" type="ORF">I7X13_15160</name>
</gene>
<dbReference type="EMBL" id="JAEDAE010000007">
    <property type="protein sequence ID" value="MBH8559400.1"/>
    <property type="molecule type" value="Genomic_DNA"/>
</dbReference>
<evidence type="ECO:0000313" key="2">
    <source>
        <dbReference type="Proteomes" id="UP000625631"/>
    </source>
</evidence>
<evidence type="ECO:0008006" key="3">
    <source>
        <dbReference type="Google" id="ProtNLM"/>
    </source>
</evidence>
<comment type="caution">
    <text evidence="1">The sequence shown here is derived from an EMBL/GenBank/DDBJ whole genome shotgun (WGS) entry which is preliminary data.</text>
</comment>
<protein>
    <recommendedName>
        <fullName evidence="3">STAS/SEC14 domain-containing protein</fullName>
    </recommendedName>
</protein>
<organism evidence="1 2">
    <name type="scientific">Hymenobacter negativus</name>
    <dbReference type="NCBI Taxonomy" id="2795026"/>
    <lineage>
        <taxon>Bacteria</taxon>
        <taxon>Pseudomonadati</taxon>
        <taxon>Bacteroidota</taxon>
        <taxon>Cytophagia</taxon>
        <taxon>Cytophagales</taxon>
        <taxon>Hymenobacteraceae</taxon>
        <taxon>Hymenobacter</taxon>
    </lineage>
</organism>
<reference evidence="1 2" key="1">
    <citation type="submission" date="2020-12" db="EMBL/GenBank/DDBJ databases">
        <title>Hymenobacter sp.</title>
        <authorList>
            <person name="Kim M.K."/>
        </authorList>
    </citation>
    <scope>NUCLEOTIDE SEQUENCE [LARGE SCALE GENOMIC DNA]</scope>
    <source>
        <strain evidence="1 2">BT442</strain>
    </source>
</reference>
<evidence type="ECO:0000313" key="1">
    <source>
        <dbReference type="EMBL" id="MBH8559400.1"/>
    </source>
</evidence>
<name>A0ABS0Q9Q1_9BACT</name>